<evidence type="ECO:0000313" key="2">
    <source>
        <dbReference type="Proteomes" id="UP000198539"/>
    </source>
</evidence>
<gene>
    <name evidence="1" type="ORF">SAMN04488238_13712</name>
</gene>
<dbReference type="Proteomes" id="UP000198539">
    <property type="component" value="Unassembled WGS sequence"/>
</dbReference>
<dbReference type="InterPro" id="IPR044000">
    <property type="entry name" value="Phage_tube_2"/>
</dbReference>
<reference evidence="1 2" key="1">
    <citation type="submission" date="2016-10" db="EMBL/GenBank/DDBJ databases">
        <authorList>
            <person name="de Groot N.N."/>
        </authorList>
    </citation>
    <scope>NUCLEOTIDE SEQUENCE [LARGE SCALE GENOMIC DNA]</scope>
    <source>
        <strain evidence="1 2">CGMCC 1.8894</strain>
    </source>
</reference>
<accession>A0A1H3FFZ3</accession>
<name>A0A1H3FFZ3_9RHOB</name>
<dbReference type="STRING" id="564137.SAMN04488238_13712"/>
<evidence type="ECO:0000313" key="1">
    <source>
        <dbReference type="EMBL" id="SDX89298.1"/>
    </source>
</evidence>
<dbReference type="AlphaFoldDB" id="A0A1H3FFZ3"/>
<dbReference type="EMBL" id="FNOM01000037">
    <property type="protein sequence ID" value="SDX89298.1"/>
    <property type="molecule type" value="Genomic_DNA"/>
</dbReference>
<sequence length="357" mass="37526">MVGVAGVGQFGPNGGSIGVDATIVSVVRPPSSPRSAPATRRVPAAHPVRDPIASTASPAFETTYGTPPASGFVRIPFASATLGAEQPLLNSELLGYGRDPLSPIKDAVTADGNVVVPIDAQAFGFWLKAAFGTPITTGTDPYTHEFRSGGWVLPSLSIETGMPEVPRFAMYSGCVLDTLSWQMQRSGLLTATASLVAQGETTATSSATGTLSELTLQRFGHFNGAITRNGIALGNIVSAEITYANNLDRVETIRSDGRIDGADPSIAALTGRIEVRFADQLLVTQAINGDPCEMTFAYTLPSGESLTLTAHAVYLPRPRIEIAGPQGVQATFDWQAARDVTLGRMCTVTLINAIEEY</sequence>
<keyword evidence="2" id="KW-1185">Reference proteome</keyword>
<proteinExistence type="predicted"/>
<dbReference type="Pfam" id="PF18906">
    <property type="entry name" value="Phage_tube_2"/>
    <property type="match status" value="1"/>
</dbReference>
<organism evidence="1 2">
    <name type="scientific">Roseicitreum antarcticum</name>
    <dbReference type="NCBI Taxonomy" id="564137"/>
    <lineage>
        <taxon>Bacteria</taxon>
        <taxon>Pseudomonadati</taxon>
        <taxon>Pseudomonadota</taxon>
        <taxon>Alphaproteobacteria</taxon>
        <taxon>Rhodobacterales</taxon>
        <taxon>Paracoccaceae</taxon>
        <taxon>Roseicitreum</taxon>
    </lineage>
</organism>
<protein>
    <submittedName>
        <fullName evidence="1">Uncharacterized protein</fullName>
    </submittedName>
</protein>